<dbReference type="AlphaFoldDB" id="A0A0A9BQ20"/>
<proteinExistence type="predicted"/>
<keyword evidence="1" id="KW-1133">Transmembrane helix</keyword>
<feature type="transmembrane region" description="Helical" evidence="1">
    <location>
        <begin position="18"/>
        <end position="37"/>
    </location>
</feature>
<reference evidence="2" key="2">
    <citation type="journal article" date="2015" name="Data Brief">
        <title>Shoot transcriptome of the giant reed, Arundo donax.</title>
        <authorList>
            <person name="Barrero R.A."/>
            <person name="Guerrero F.D."/>
            <person name="Moolhuijzen P."/>
            <person name="Goolsby J.A."/>
            <person name="Tidwell J."/>
            <person name="Bellgard S.E."/>
            <person name="Bellgard M.I."/>
        </authorList>
    </citation>
    <scope>NUCLEOTIDE SEQUENCE</scope>
    <source>
        <tissue evidence="2">Shoot tissue taken approximately 20 cm above the soil surface</tissue>
    </source>
</reference>
<evidence type="ECO:0000256" key="1">
    <source>
        <dbReference type="SAM" id="Phobius"/>
    </source>
</evidence>
<accession>A0A0A9BQ20</accession>
<keyword evidence="1" id="KW-0812">Transmembrane</keyword>
<sequence length="98" mass="10679">MKSVLETVWPPCNSLSSLFWAILVMAFRILALAFMPLPNLVKGIFTGNDRVASPSIEKSLAWASTMVAASCPRTTEQMIPSVSLLAIGWTVILSRPTQ</sequence>
<name>A0A0A9BQ20_ARUDO</name>
<dbReference type="EMBL" id="GBRH01236523">
    <property type="protein sequence ID" value="JAD61372.1"/>
    <property type="molecule type" value="Transcribed_RNA"/>
</dbReference>
<keyword evidence="1" id="KW-0472">Membrane</keyword>
<evidence type="ECO:0000313" key="2">
    <source>
        <dbReference type="EMBL" id="JAD61372.1"/>
    </source>
</evidence>
<organism evidence="2">
    <name type="scientific">Arundo donax</name>
    <name type="common">Giant reed</name>
    <name type="synonym">Donax arundinaceus</name>
    <dbReference type="NCBI Taxonomy" id="35708"/>
    <lineage>
        <taxon>Eukaryota</taxon>
        <taxon>Viridiplantae</taxon>
        <taxon>Streptophyta</taxon>
        <taxon>Embryophyta</taxon>
        <taxon>Tracheophyta</taxon>
        <taxon>Spermatophyta</taxon>
        <taxon>Magnoliopsida</taxon>
        <taxon>Liliopsida</taxon>
        <taxon>Poales</taxon>
        <taxon>Poaceae</taxon>
        <taxon>PACMAD clade</taxon>
        <taxon>Arundinoideae</taxon>
        <taxon>Arundineae</taxon>
        <taxon>Arundo</taxon>
    </lineage>
</organism>
<protein>
    <submittedName>
        <fullName evidence="2">Uncharacterized protein</fullName>
    </submittedName>
</protein>
<reference evidence="2" key="1">
    <citation type="submission" date="2014-09" db="EMBL/GenBank/DDBJ databases">
        <authorList>
            <person name="Magalhaes I.L.F."/>
            <person name="Oliveira U."/>
            <person name="Santos F.R."/>
            <person name="Vidigal T.H.D.A."/>
            <person name="Brescovit A.D."/>
            <person name="Santos A.J."/>
        </authorList>
    </citation>
    <scope>NUCLEOTIDE SEQUENCE</scope>
    <source>
        <tissue evidence="2">Shoot tissue taken approximately 20 cm above the soil surface</tissue>
    </source>
</reference>